<keyword evidence="6" id="KW-0732">Signal</keyword>
<evidence type="ECO:0000256" key="5">
    <source>
        <dbReference type="ARBA" id="ARBA00023157"/>
    </source>
</evidence>
<feature type="chain" id="PRO_5043852586" evidence="6">
    <location>
        <begin position="21"/>
        <end position="91"/>
    </location>
</feature>
<comment type="similarity">
    <text evidence="1">Belongs to the DEFL family.</text>
</comment>
<dbReference type="EMBL" id="OX459119">
    <property type="protein sequence ID" value="CAI9094306.1"/>
    <property type="molecule type" value="Genomic_DNA"/>
</dbReference>
<keyword evidence="4" id="KW-0611">Plant defense</keyword>
<sequence length="91" mass="10635">MDRKFAATILLLFFVITTYSKMIMKVEAGDDDKKDKCYKVWEEYKGGCKEPKDKECEDGCKKEGWEKSTCIKDKEKKEGYCICYKDGCTEE</sequence>
<accession>A0AAV1CFW2</accession>
<keyword evidence="3" id="KW-0295">Fungicide</keyword>
<dbReference type="AlphaFoldDB" id="A0AAV1CFW2"/>
<evidence type="ECO:0000256" key="2">
    <source>
        <dbReference type="ARBA" id="ARBA00022529"/>
    </source>
</evidence>
<dbReference type="InterPro" id="IPR010851">
    <property type="entry name" value="DEFL"/>
</dbReference>
<dbReference type="GO" id="GO:0050832">
    <property type="term" value="P:defense response to fungus"/>
    <property type="evidence" value="ECO:0007669"/>
    <property type="project" value="UniProtKB-KW"/>
</dbReference>
<keyword evidence="8" id="KW-1185">Reference proteome</keyword>
<dbReference type="Proteomes" id="UP001161247">
    <property type="component" value="Chromosome 2"/>
</dbReference>
<evidence type="ECO:0000256" key="3">
    <source>
        <dbReference type="ARBA" id="ARBA00022577"/>
    </source>
</evidence>
<evidence type="ECO:0000256" key="4">
    <source>
        <dbReference type="ARBA" id="ARBA00022821"/>
    </source>
</evidence>
<evidence type="ECO:0000313" key="7">
    <source>
        <dbReference type="EMBL" id="CAI9094306.1"/>
    </source>
</evidence>
<reference evidence="7" key="1">
    <citation type="submission" date="2023-03" db="EMBL/GenBank/DDBJ databases">
        <authorList>
            <person name="Julca I."/>
        </authorList>
    </citation>
    <scope>NUCLEOTIDE SEQUENCE</scope>
</reference>
<protein>
    <submittedName>
        <fullName evidence="7">OLC1v1030023C1</fullName>
    </submittedName>
</protein>
<feature type="signal peptide" evidence="6">
    <location>
        <begin position="1"/>
        <end position="20"/>
    </location>
</feature>
<proteinExistence type="inferred from homology"/>
<dbReference type="Pfam" id="PF25052">
    <property type="entry name" value="AtDEF-like"/>
    <property type="match status" value="1"/>
</dbReference>
<organism evidence="7 8">
    <name type="scientific">Oldenlandia corymbosa var. corymbosa</name>
    <dbReference type="NCBI Taxonomy" id="529605"/>
    <lineage>
        <taxon>Eukaryota</taxon>
        <taxon>Viridiplantae</taxon>
        <taxon>Streptophyta</taxon>
        <taxon>Embryophyta</taxon>
        <taxon>Tracheophyta</taxon>
        <taxon>Spermatophyta</taxon>
        <taxon>Magnoliopsida</taxon>
        <taxon>eudicotyledons</taxon>
        <taxon>Gunneridae</taxon>
        <taxon>Pentapetalae</taxon>
        <taxon>asterids</taxon>
        <taxon>lamiids</taxon>
        <taxon>Gentianales</taxon>
        <taxon>Rubiaceae</taxon>
        <taxon>Rubioideae</taxon>
        <taxon>Spermacoceae</taxon>
        <taxon>Hedyotis-Oldenlandia complex</taxon>
        <taxon>Oldenlandia</taxon>
    </lineage>
</organism>
<evidence type="ECO:0000313" key="8">
    <source>
        <dbReference type="Proteomes" id="UP001161247"/>
    </source>
</evidence>
<evidence type="ECO:0000256" key="6">
    <source>
        <dbReference type="SAM" id="SignalP"/>
    </source>
</evidence>
<gene>
    <name evidence="7" type="ORF">OLC1_LOCUS5501</name>
</gene>
<dbReference type="GO" id="GO:0031640">
    <property type="term" value="P:killing of cells of another organism"/>
    <property type="evidence" value="ECO:0007669"/>
    <property type="project" value="UniProtKB-KW"/>
</dbReference>
<keyword evidence="5" id="KW-1015">Disulfide bond</keyword>
<keyword evidence="2" id="KW-0929">Antimicrobial</keyword>
<evidence type="ECO:0000256" key="1">
    <source>
        <dbReference type="ARBA" id="ARBA00006722"/>
    </source>
</evidence>
<name>A0AAV1CFW2_OLDCO</name>